<protein>
    <submittedName>
        <fullName evidence="5">Glycoside hydrolase family 13 protein</fullName>
    </submittedName>
</protein>
<dbReference type="InterPro" id="IPR017853">
    <property type="entry name" value="GH"/>
</dbReference>
<dbReference type="SUPFAM" id="SSF51445">
    <property type="entry name" value="(Trans)glycosidases"/>
    <property type="match status" value="1"/>
</dbReference>
<dbReference type="SMART" id="SM00642">
    <property type="entry name" value="Aamy"/>
    <property type="match status" value="1"/>
</dbReference>
<dbReference type="GO" id="GO:0004553">
    <property type="term" value="F:hydrolase activity, hydrolyzing O-glycosyl compounds"/>
    <property type="evidence" value="ECO:0007669"/>
    <property type="project" value="InterPro"/>
</dbReference>
<evidence type="ECO:0000259" key="4">
    <source>
        <dbReference type="SMART" id="SM00642"/>
    </source>
</evidence>
<feature type="domain" description="Glycosyl hydrolase family 13 catalytic" evidence="4">
    <location>
        <begin position="139"/>
        <end position="529"/>
    </location>
</feature>
<dbReference type="Proteomes" id="UP000774283">
    <property type="component" value="Unassembled WGS sequence"/>
</dbReference>
<dbReference type="Gene3D" id="3.20.20.80">
    <property type="entry name" value="Glycosidases"/>
    <property type="match status" value="1"/>
</dbReference>
<accession>A0A9X5IPD0</accession>
<dbReference type="CDD" id="cd11338">
    <property type="entry name" value="AmyAc_CMD"/>
    <property type="match status" value="1"/>
</dbReference>
<dbReference type="InterPro" id="IPR006047">
    <property type="entry name" value="GH13_cat_dom"/>
</dbReference>
<comment type="caution">
    <text evidence="5">The sequence shown here is derived from an EMBL/GenBank/DDBJ whole genome shotgun (WGS) entry which is preliminary data.</text>
</comment>
<dbReference type="GO" id="GO:0005975">
    <property type="term" value="P:carbohydrate metabolic process"/>
    <property type="evidence" value="ECO:0007669"/>
    <property type="project" value="InterPro"/>
</dbReference>
<evidence type="ECO:0000313" key="6">
    <source>
        <dbReference type="Proteomes" id="UP000774283"/>
    </source>
</evidence>
<name>A0A9X5IPD0_9MICO</name>
<dbReference type="RefSeq" id="WP_168447175.1">
    <property type="nucleotide sequence ID" value="NZ_JAAXOW010000002.1"/>
</dbReference>
<dbReference type="InterPro" id="IPR013783">
    <property type="entry name" value="Ig-like_fold"/>
</dbReference>
<reference evidence="5 6" key="1">
    <citation type="submission" date="2020-04" db="EMBL/GenBank/DDBJ databases">
        <title>MicrobeNet Type strains.</title>
        <authorList>
            <person name="Nicholson A.C."/>
        </authorList>
    </citation>
    <scope>NUCLEOTIDE SEQUENCE [LARGE SCALE GENOMIC DNA]</scope>
    <source>
        <strain evidence="5 6">ATCC BAA-789</strain>
    </source>
</reference>
<gene>
    <name evidence="5" type="ORF">HF995_07355</name>
</gene>
<proteinExistence type="predicted"/>
<dbReference type="CDD" id="cd02857">
    <property type="entry name" value="E_set_CDase_PDE_N"/>
    <property type="match status" value="1"/>
</dbReference>
<keyword evidence="1 5" id="KW-0378">Hydrolase</keyword>
<sequence>MIDRTTRGAGALMALPHHDGSEIYVQQGPYQLGSVLTVRVRVPRGYGETAVLLRFVQDAEPRTVRTALAHSDEHDHWYEAQLPLHNPVTSYRFALVLPGDVHWLNARGVHDRGVTDENDFRITTAAPAPAWLHHAVVYQVFPDRFARSAAADERPLPDWAEPATWDDEPAAHGARTGKQLYGGDLDGVIEHLDHIAGLGVTTVYLTPIFPGRSAHRYDASTFDHVDPLLGGDDALARLSEALHSRGMRIMGDITTNHTGEGHEWFHRARTDESCAERDFYYWIDGGPGYASWLGHSNLPKLNFASPELGPRLIDGPRSVIGRWLEAPWSLDGWRVDVANMTGRYADEDHNEDVGRRLRATLAEVNPDAALISEHFHDARGDLSGETWHGNMNYTAFSNPVWTWLAAPDNGIRYMGVEGLAMPRRTGAQMVAEMRDFDAAVPWQVLLNQWNMLGSHDTPRIRTVVGSREMQEVAAGLLFTYLGVPAMFAGDELGLTGTTGEHSRVPMPWDSPDRRDDVIHERYRTLARLRAEHRALREGSLRWVLTEDDAVGYVRETTDEALLVVVARAAWAGAELRLAVPGGAAATLYGSADLAVTERDGATSVVVPGDGPAFGVWRLR</sequence>
<dbReference type="PANTHER" id="PTHR10357">
    <property type="entry name" value="ALPHA-AMYLASE FAMILY MEMBER"/>
    <property type="match status" value="1"/>
</dbReference>
<evidence type="ECO:0000256" key="2">
    <source>
        <dbReference type="ARBA" id="ARBA00023295"/>
    </source>
</evidence>
<evidence type="ECO:0000256" key="3">
    <source>
        <dbReference type="SAM" id="MobiDB-lite"/>
    </source>
</evidence>
<dbReference type="Gene3D" id="2.60.40.10">
    <property type="entry name" value="Immunoglobulins"/>
    <property type="match status" value="1"/>
</dbReference>
<keyword evidence="6" id="KW-1185">Reference proteome</keyword>
<dbReference type="PANTHER" id="PTHR10357:SF210">
    <property type="entry name" value="MALTODEXTRIN GLUCOSIDASE"/>
    <property type="match status" value="1"/>
</dbReference>
<dbReference type="AlphaFoldDB" id="A0A9X5IPD0"/>
<dbReference type="InterPro" id="IPR014756">
    <property type="entry name" value="Ig_E-set"/>
</dbReference>
<dbReference type="EMBL" id="JAAXOW010000002">
    <property type="protein sequence ID" value="NKX93092.1"/>
    <property type="molecule type" value="Genomic_DNA"/>
</dbReference>
<feature type="region of interest" description="Disordered" evidence="3">
    <location>
        <begin position="157"/>
        <end position="177"/>
    </location>
</feature>
<dbReference type="SUPFAM" id="SSF81296">
    <property type="entry name" value="E set domains"/>
    <property type="match status" value="1"/>
</dbReference>
<evidence type="ECO:0000313" key="5">
    <source>
        <dbReference type="EMBL" id="NKX93092.1"/>
    </source>
</evidence>
<keyword evidence="2" id="KW-0326">Glycosidase</keyword>
<evidence type="ECO:0000256" key="1">
    <source>
        <dbReference type="ARBA" id="ARBA00022801"/>
    </source>
</evidence>
<organism evidence="5 6">
    <name type="scientific">Sanguibacter hominis ATCC BAA-789</name>
    <dbReference type="NCBI Taxonomy" id="1312740"/>
    <lineage>
        <taxon>Bacteria</taxon>
        <taxon>Bacillati</taxon>
        <taxon>Actinomycetota</taxon>
        <taxon>Actinomycetes</taxon>
        <taxon>Micrococcales</taxon>
        <taxon>Sanguibacteraceae</taxon>
        <taxon>Sanguibacter</taxon>
    </lineage>
</organism>
<dbReference type="InterPro" id="IPR004185">
    <property type="entry name" value="Glyco_hydro_13_lg-like_dom"/>
</dbReference>
<dbReference type="Pfam" id="PF00128">
    <property type="entry name" value="Alpha-amylase"/>
    <property type="match status" value="1"/>
</dbReference>